<dbReference type="EMBL" id="BIXZ01000004">
    <property type="protein sequence ID" value="GCF14554.1"/>
    <property type="molecule type" value="Genomic_DNA"/>
</dbReference>
<comment type="caution">
    <text evidence="1">The sequence shown here is derived from an EMBL/GenBank/DDBJ whole genome shotgun (WGS) entry which is preliminary data.</text>
</comment>
<sequence>MTAPVGTRDQPLFGFEWRAQNQSRTLSGSGTVMSIYQSCQSITLPPGAVAQSTCPDLFVRGQNTHVRPV</sequence>
<protein>
    <submittedName>
        <fullName evidence="1">Uncharacterized protein</fullName>
    </submittedName>
</protein>
<dbReference type="Proteomes" id="UP000304382">
    <property type="component" value="Unassembled WGS sequence"/>
</dbReference>
<name>A0A4C2EJ94_9EURY</name>
<dbReference type="AlphaFoldDB" id="A0A4C2EJ94"/>
<organism evidence="1 2">
    <name type="scientific">Haloarcula mannanilytica</name>
    <dbReference type="NCBI Taxonomy" id="2509225"/>
    <lineage>
        <taxon>Archaea</taxon>
        <taxon>Methanobacteriati</taxon>
        <taxon>Methanobacteriota</taxon>
        <taxon>Stenosarchaea group</taxon>
        <taxon>Halobacteria</taxon>
        <taxon>Halobacteriales</taxon>
        <taxon>Haloarculaceae</taxon>
        <taxon>Haloarcula</taxon>
    </lineage>
</organism>
<accession>A0A4C2EJ94</accession>
<keyword evidence="2" id="KW-1185">Reference proteome</keyword>
<evidence type="ECO:0000313" key="1">
    <source>
        <dbReference type="EMBL" id="GCF14554.1"/>
    </source>
</evidence>
<reference evidence="1 2" key="1">
    <citation type="submission" date="2019-02" db="EMBL/GenBank/DDBJ databases">
        <title>Haloarcula mannanilyticum sp. nov., a mannan degrading haloarchaeon isolated from commercial salt.</title>
        <authorList>
            <person name="Enomoto S."/>
            <person name="Shimane Y."/>
            <person name="Kamekura M."/>
            <person name="Ito T."/>
            <person name="Moriya O."/>
            <person name="Ihara K."/>
            <person name="Takahashi-Ando N."/>
            <person name="Fukushima Y."/>
            <person name="Yoshida Y."/>
            <person name="Usama R."/>
            <person name="Takai K."/>
            <person name="Minegishi H."/>
        </authorList>
    </citation>
    <scope>NUCLEOTIDE SEQUENCE [LARGE SCALE GENOMIC DNA]</scope>
    <source>
        <strain evidence="1 2">MD130-1</strain>
    </source>
</reference>
<evidence type="ECO:0000313" key="2">
    <source>
        <dbReference type="Proteomes" id="UP000304382"/>
    </source>
</evidence>
<proteinExistence type="predicted"/>
<gene>
    <name evidence="1" type="ORF">Harman_24890</name>
</gene>